<dbReference type="SMART" id="SM00466">
    <property type="entry name" value="SRA"/>
    <property type="match status" value="1"/>
</dbReference>
<sequence length="854" mass="97786">MVRMVTDPTLEANHSDDHNIRRIAQQEDFSDDGSFLLDLTEDLNLVCDRIKVFAPTPTTSEHEESLTMDFMDSMFCSDDNENVNQHVGEPTQEVKEKCNSNQQKHCQQLVSCPPNTTTYSQQELQMEHALPHIHQANHSIPSSPITGDDTNTMEDEESIVFNKSIATLRSSDIFNITVQSSSLGTDFIPSSPISLPSFRDFYGGDELSHKSSQNENYDSDVTEIPCVNNLRINRKEIKQTKLKRTNKKIQKKTVIELSESEKSDNEGSENNEILKTNCPNRSPRITEQDKEHFGDASKWKGVTNANFLVKNKRIYGHVEGVLTTYDKRIDCSQSKTHRPPQCGIFGNGNNDEAAESICASSMGGYGDEDYGDILIYTGQGGSETQDQKLNSVNKSLTLNMTKKIPVRVVRGYQLQTKYAPKSGYRYDGLYWVTNYWKEKQVLKNGTLGAKVFKFRLVRLDGQPPIPVQKDFKNTNTKVEKVTRAQYLKTSSKSFSNSSKSSRSDNPSTNSERGKRRGHKRKAREIKVKLEESNISEENSGIQDSDEIEEHCILSRQMKGKGNSFLKTPLKNNDQYYYFREREQAITTYSQQYGHVTSQYDRAHLFKHLNPIRFINNTVMRNVHRNMKDSEVTHSNLSSPQQSLIHWHGSSSEFTEIPLFFRNEPDGVFMETPEQQLRYVYKYGRSIGNNFNIFDNIESVVNTMITQPADRENEGNLSNQLITSDNIENTNVFSSEDITNKETASSSEKDEIIFRPFKILKRYDNLGNGSIISTSYMLSEINTKDFLEILCARSFGKRQLRSELEYQDLLLLIEKFLMREREILQLEISPSTSTTILQARKKEHFNRISQVIEKL</sequence>
<name>A0AA88GIB1_NAELO</name>
<dbReference type="Gene3D" id="2.30.280.10">
    <property type="entry name" value="SRA-YDG"/>
    <property type="match status" value="1"/>
</dbReference>
<evidence type="ECO:0000256" key="1">
    <source>
        <dbReference type="ARBA" id="ARBA00023242"/>
    </source>
</evidence>
<dbReference type="GO" id="GO:0061630">
    <property type="term" value="F:ubiquitin protein ligase activity"/>
    <property type="evidence" value="ECO:0007669"/>
    <property type="project" value="TreeGrafter"/>
</dbReference>
<keyword evidence="1 2" id="KW-0539">Nucleus</keyword>
<dbReference type="InterPro" id="IPR015947">
    <property type="entry name" value="PUA-like_sf"/>
</dbReference>
<dbReference type="EMBL" id="PYSW02000036">
    <property type="protein sequence ID" value="KAG2377882.1"/>
    <property type="molecule type" value="Genomic_DNA"/>
</dbReference>
<protein>
    <recommendedName>
        <fullName evidence="4">YDG domain-containing protein</fullName>
    </recommendedName>
</protein>
<feature type="compositionally biased region" description="Polar residues" evidence="3">
    <location>
        <begin position="268"/>
        <end position="283"/>
    </location>
</feature>
<evidence type="ECO:0000256" key="2">
    <source>
        <dbReference type="PROSITE-ProRule" id="PRU00358"/>
    </source>
</evidence>
<feature type="compositionally biased region" description="Low complexity" evidence="3">
    <location>
        <begin position="489"/>
        <end position="510"/>
    </location>
</feature>
<dbReference type="Pfam" id="PF02182">
    <property type="entry name" value="SAD_SRA"/>
    <property type="match status" value="1"/>
</dbReference>
<evidence type="ECO:0000313" key="5">
    <source>
        <dbReference type="EMBL" id="KAG2377882.1"/>
    </source>
</evidence>
<organism evidence="5 6">
    <name type="scientific">Naegleria lovaniensis</name>
    <name type="common">Amoeba</name>
    <dbReference type="NCBI Taxonomy" id="51637"/>
    <lineage>
        <taxon>Eukaryota</taxon>
        <taxon>Discoba</taxon>
        <taxon>Heterolobosea</taxon>
        <taxon>Tetramitia</taxon>
        <taxon>Eutetramitia</taxon>
        <taxon>Vahlkampfiidae</taxon>
        <taxon>Naegleria</taxon>
    </lineage>
</organism>
<dbReference type="GO" id="GO:0005634">
    <property type="term" value="C:nucleus"/>
    <property type="evidence" value="ECO:0007669"/>
    <property type="project" value="UniProtKB-SubCell"/>
</dbReference>
<feature type="compositionally biased region" description="Basic residues" evidence="3">
    <location>
        <begin position="513"/>
        <end position="523"/>
    </location>
</feature>
<comment type="subcellular location">
    <subcellularLocation>
        <location evidence="2">Nucleus</location>
    </subcellularLocation>
</comment>
<dbReference type="GO" id="GO:0016567">
    <property type="term" value="P:protein ubiquitination"/>
    <property type="evidence" value="ECO:0007669"/>
    <property type="project" value="TreeGrafter"/>
</dbReference>
<dbReference type="InterPro" id="IPR045134">
    <property type="entry name" value="UHRF1/2-like"/>
</dbReference>
<evidence type="ECO:0000313" key="6">
    <source>
        <dbReference type="Proteomes" id="UP000816034"/>
    </source>
</evidence>
<dbReference type="GO" id="GO:0044027">
    <property type="term" value="P:negative regulation of gene expression via chromosomal CpG island methylation"/>
    <property type="evidence" value="ECO:0007669"/>
    <property type="project" value="TreeGrafter"/>
</dbReference>
<feature type="region of interest" description="Disordered" evidence="3">
    <location>
        <begin position="489"/>
        <end position="541"/>
    </location>
</feature>
<dbReference type="PANTHER" id="PTHR14140">
    <property type="entry name" value="E3 UBIQUITIN-PROTEIN LIGASE UHRF-RELATED"/>
    <property type="match status" value="1"/>
</dbReference>
<reference evidence="5 6" key="1">
    <citation type="journal article" date="2018" name="BMC Genomics">
        <title>The genome of Naegleria lovaniensis, the basis for a comparative approach to unravel pathogenicity factors of the human pathogenic amoeba N. fowleri.</title>
        <authorList>
            <person name="Liechti N."/>
            <person name="Schurch N."/>
            <person name="Bruggmann R."/>
            <person name="Wittwer M."/>
        </authorList>
    </citation>
    <scope>NUCLEOTIDE SEQUENCE [LARGE SCALE GENOMIC DNA]</scope>
    <source>
        <strain evidence="5 6">ATCC 30569</strain>
    </source>
</reference>
<dbReference type="InterPro" id="IPR003105">
    <property type="entry name" value="SRA_YDG"/>
</dbReference>
<evidence type="ECO:0000259" key="4">
    <source>
        <dbReference type="PROSITE" id="PS51015"/>
    </source>
</evidence>
<dbReference type="GeneID" id="68101421"/>
<accession>A0AA88GIB1</accession>
<dbReference type="InterPro" id="IPR036987">
    <property type="entry name" value="SRA-YDG_sf"/>
</dbReference>
<dbReference type="SUPFAM" id="SSF88697">
    <property type="entry name" value="PUA domain-like"/>
    <property type="match status" value="1"/>
</dbReference>
<proteinExistence type="predicted"/>
<keyword evidence="6" id="KW-1185">Reference proteome</keyword>
<dbReference type="PANTHER" id="PTHR14140:SF27">
    <property type="entry name" value="OS04G0289800 PROTEIN"/>
    <property type="match status" value="1"/>
</dbReference>
<comment type="caution">
    <text evidence="5">The sequence shown here is derived from an EMBL/GenBank/DDBJ whole genome shotgun (WGS) entry which is preliminary data.</text>
</comment>
<dbReference type="PROSITE" id="PS51015">
    <property type="entry name" value="YDG"/>
    <property type="match status" value="1"/>
</dbReference>
<gene>
    <name evidence="5" type="ORF">C9374_008967</name>
</gene>
<feature type="region of interest" description="Disordered" evidence="3">
    <location>
        <begin position="257"/>
        <end position="285"/>
    </location>
</feature>
<evidence type="ECO:0000256" key="3">
    <source>
        <dbReference type="SAM" id="MobiDB-lite"/>
    </source>
</evidence>
<dbReference type="AlphaFoldDB" id="A0AA88GIB1"/>
<dbReference type="RefSeq" id="XP_044545144.1">
    <property type="nucleotide sequence ID" value="XM_044699101.1"/>
</dbReference>
<feature type="domain" description="YDG" evidence="4">
    <location>
        <begin position="314"/>
        <end position="458"/>
    </location>
</feature>
<dbReference type="Proteomes" id="UP000816034">
    <property type="component" value="Unassembled WGS sequence"/>
</dbReference>